<feature type="domain" description="DUF6985" evidence="1">
    <location>
        <begin position="6"/>
        <end position="163"/>
    </location>
</feature>
<dbReference type="Proteomes" id="UP000182584">
    <property type="component" value="Unassembled WGS sequence"/>
</dbReference>
<name>A0A1H9MS86_BUTFI</name>
<organism evidence="2 3">
    <name type="scientific">Butyrivibrio fibrisolvens</name>
    <dbReference type="NCBI Taxonomy" id="831"/>
    <lineage>
        <taxon>Bacteria</taxon>
        <taxon>Bacillati</taxon>
        <taxon>Bacillota</taxon>
        <taxon>Clostridia</taxon>
        <taxon>Lachnospirales</taxon>
        <taxon>Lachnospiraceae</taxon>
        <taxon>Butyrivibrio</taxon>
    </lineage>
</organism>
<dbReference type="AlphaFoldDB" id="A0A1H9MS86"/>
<reference evidence="2 3" key="1">
    <citation type="submission" date="2016-10" db="EMBL/GenBank/DDBJ databases">
        <authorList>
            <person name="de Groot N.N."/>
        </authorList>
    </citation>
    <scope>NUCLEOTIDE SEQUENCE [LARGE SCALE GENOMIC DNA]</scope>
    <source>
        <strain evidence="2 3">AR40</strain>
    </source>
</reference>
<dbReference type="RefSeq" id="WP_074754430.1">
    <property type="nucleotide sequence ID" value="NZ_FOGJ01000003.1"/>
</dbReference>
<sequence length="165" mass="18960">MTDKTFGNIEYSEDYGYIAHKNVIFGGEEQSVEVTIVCDDDEEISQFQRDAFEALLQGWEELQHKIAAAILDYYNDEEKGAYGPDDEAEYELWWPDINTEEELVKKIHMASIIIDSEYVMESKGKNPVYILFDRDWGGEDLEDNGVAVLIEDGEVTEVGYKDFAF</sequence>
<dbReference type="OrthoDB" id="2053840at2"/>
<accession>A0A1H9MS86</accession>
<gene>
    <name evidence="2" type="ORF">SAMN04487884_103222</name>
</gene>
<evidence type="ECO:0000313" key="2">
    <source>
        <dbReference type="EMBL" id="SER26576.1"/>
    </source>
</evidence>
<evidence type="ECO:0000313" key="3">
    <source>
        <dbReference type="Proteomes" id="UP000182584"/>
    </source>
</evidence>
<dbReference type="InterPro" id="IPR054254">
    <property type="entry name" value="DUF6985"/>
</dbReference>
<dbReference type="Pfam" id="PF22481">
    <property type="entry name" value="DUF6985"/>
    <property type="match status" value="1"/>
</dbReference>
<protein>
    <recommendedName>
        <fullName evidence="1">DUF6985 domain-containing protein</fullName>
    </recommendedName>
</protein>
<proteinExistence type="predicted"/>
<evidence type="ECO:0000259" key="1">
    <source>
        <dbReference type="Pfam" id="PF22481"/>
    </source>
</evidence>
<dbReference type="EMBL" id="FOGJ01000003">
    <property type="protein sequence ID" value="SER26576.1"/>
    <property type="molecule type" value="Genomic_DNA"/>
</dbReference>